<evidence type="ECO:0000313" key="2">
    <source>
        <dbReference type="Proteomes" id="UP000054217"/>
    </source>
</evidence>
<dbReference type="InParanoid" id="A0A0C3PGG4"/>
<dbReference type="Proteomes" id="UP000054217">
    <property type="component" value="Unassembled WGS sequence"/>
</dbReference>
<reference evidence="1 2" key="1">
    <citation type="submission" date="2014-04" db="EMBL/GenBank/DDBJ databases">
        <authorList>
            <consortium name="DOE Joint Genome Institute"/>
            <person name="Kuo A."/>
            <person name="Kohler A."/>
            <person name="Costa M.D."/>
            <person name="Nagy L.G."/>
            <person name="Floudas D."/>
            <person name="Copeland A."/>
            <person name="Barry K.W."/>
            <person name="Cichocki N."/>
            <person name="Veneault-Fourrey C."/>
            <person name="LaButti K."/>
            <person name="Lindquist E.A."/>
            <person name="Lipzen A."/>
            <person name="Lundell T."/>
            <person name="Morin E."/>
            <person name="Murat C."/>
            <person name="Sun H."/>
            <person name="Tunlid A."/>
            <person name="Henrissat B."/>
            <person name="Grigoriev I.V."/>
            <person name="Hibbett D.S."/>
            <person name="Martin F."/>
            <person name="Nordberg H.P."/>
            <person name="Cantor M.N."/>
            <person name="Hua S.X."/>
        </authorList>
    </citation>
    <scope>NUCLEOTIDE SEQUENCE [LARGE SCALE GENOMIC DNA]</scope>
    <source>
        <strain evidence="1 2">Marx 270</strain>
    </source>
</reference>
<protein>
    <submittedName>
        <fullName evidence="1">Uncharacterized protein</fullName>
    </submittedName>
</protein>
<proteinExistence type="predicted"/>
<organism evidence="1 2">
    <name type="scientific">Pisolithus tinctorius Marx 270</name>
    <dbReference type="NCBI Taxonomy" id="870435"/>
    <lineage>
        <taxon>Eukaryota</taxon>
        <taxon>Fungi</taxon>
        <taxon>Dikarya</taxon>
        <taxon>Basidiomycota</taxon>
        <taxon>Agaricomycotina</taxon>
        <taxon>Agaricomycetes</taxon>
        <taxon>Agaricomycetidae</taxon>
        <taxon>Boletales</taxon>
        <taxon>Sclerodermatineae</taxon>
        <taxon>Pisolithaceae</taxon>
        <taxon>Pisolithus</taxon>
    </lineage>
</organism>
<gene>
    <name evidence="1" type="ORF">M404DRAFT_998181</name>
</gene>
<accession>A0A0C3PGG4</accession>
<dbReference type="EMBL" id="KN831960">
    <property type="protein sequence ID" value="KIO07461.1"/>
    <property type="molecule type" value="Genomic_DNA"/>
</dbReference>
<sequence length="82" mass="9171">MCLDWRAILSWAREILCRGLGNPEIGCRDGPGVKSPHNGSIGFLLMSAKRFLAGLYLQFIKGYTLLIRYAHSVGREGFSIRD</sequence>
<dbReference type="AlphaFoldDB" id="A0A0C3PGG4"/>
<keyword evidence="2" id="KW-1185">Reference proteome</keyword>
<evidence type="ECO:0000313" key="1">
    <source>
        <dbReference type="EMBL" id="KIO07461.1"/>
    </source>
</evidence>
<name>A0A0C3PGG4_PISTI</name>
<dbReference type="HOGENOM" id="CLU_2559197_0_0_1"/>
<reference evidence="2" key="2">
    <citation type="submission" date="2015-01" db="EMBL/GenBank/DDBJ databases">
        <title>Evolutionary Origins and Diversification of the Mycorrhizal Mutualists.</title>
        <authorList>
            <consortium name="DOE Joint Genome Institute"/>
            <consortium name="Mycorrhizal Genomics Consortium"/>
            <person name="Kohler A."/>
            <person name="Kuo A."/>
            <person name="Nagy L.G."/>
            <person name="Floudas D."/>
            <person name="Copeland A."/>
            <person name="Barry K.W."/>
            <person name="Cichocki N."/>
            <person name="Veneault-Fourrey C."/>
            <person name="LaButti K."/>
            <person name="Lindquist E.A."/>
            <person name="Lipzen A."/>
            <person name="Lundell T."/>
            <person name="Morin E."/>
            <person name="Murat C."/>
            <person name="Riley R."/>
            <person name="Ohm R."/>
            <person name="Sun H."/>
            <person name="Tunlid A."/>
            <person name="Henrissat B."/>
            <person name="Grigoriev I.V."/>
            <person name="Hibbett D.S."/>
            <person name="Martin F."/>
        </authorList>
    </citation>
    <scope>NUCLEOTIDE SEQUENCE [LARGE SCALE GENOMIC DNA]</scope>
    <source>
        <strain evidence="2">Marx 270</strain>
    </source>
</reference>